<reference evidence="6 7" key="1">
    <citation type="submission" date="2021-08" db="EMBL/GenBank/DDBJ databases">
        <title>Draft Genome Sequence of Phanerochaete sordida strain YK-624.</title>
        <authorList>
            <person name="Mori T."/>
            <person name="Dohra H."/>
            <person name="Suzuki T."/>
            <person name="Kawagishi H."/>
            <person name="Hirai H."/>
        </authorList>
    </citation>
    <scope>NUCLEOTIDE SEQUENCE [LARGE SCALE GENOMIC DNA]</scope>
    <source>
        <strain evidence="6 7">YK-624</strain>
    </source>
</reference>
<dbReference type="SUPFAM" id="SSF144232">
    <property type="entry name" value="HIT/MYND zinc finger-like"/>
    <property type="match status" value="1"/>
</dbReference>
<dbReference type="PANTHER" id="PTHR10237:SF14">
    <property type="entry name" value="MYND-TYPE DOMAIN-CONTAINING PROTEIN"/>
    <property type="match status" value="1"/>
</dbReference>
<keyword evidence="2 4" id="KW-0863">Zinc-finger</keyword>
<evidence type="ECO:0000256" key="3">
    <source>
        <dbReference type="ARBA" id="ARBA00022833"/>
    </source>
</evidence>
<dbReference type="Proteomes" id="UP000703269">
    <property type="component" value="Unassembled WGS sequence"/>
</dbReference>
<evidence type="ECO:0000313" key="6">
    <source>
        <dbReference type="EMBL" id="GJE93914.1"/>
    </source>
</evidence>
<dbReference type="Gene3D" id="6.10.140.2220">
    <property type="match status" value="1"/>
</dbReference>
<dbReference type="OrthoDB" id="5231159at2759"/>
<keyword evidence="1" id="KW-0479">Metal-binding</keyword>
<evidence type="ECO:0000256" key="2">
    <source>
        <dbReference type="ARBA" id="ARBA00022771"/>
    </source>
</evidence>
<evidence type="ECO:0000256" key="4">
    <source>
        <dbReference type="PROSITE-ProRule" id="PRU00134"/>
    </source>
</evidence>
<dbReference type="GO" id="GO:0000981">
    <property type="term" value="F:DNA-binding transcription factor activity, RNA polymerase II-specific"/>
    <property type="evidence" value="ECO:0007669"/>
    <property type="project" value="TreeGrafter"/>
</dbReference>
<dbReference type="PANTHER" id="PTHR10237">
    <property type="entry name" value="DEFORMED EPIDERMAL AUTOREGULATORY FACTOR 1 HOMOLOG SUPPRESSIN"/>
    <property type="match status" value="1"/>
</dbReference>
<dbReference type="AlphaFoldDB" id="A0A9P3GGK7"/>
<feature type="domain" description="MYND-type" evidence="5">
    <location>
        <begin position="4"/>
        <end position="44"/>
    </location>
</feature>
<comment type="caution">
    <text evidence="6">The sequence shown here is derived from an EMBL/GenBank/DDBJ whole genome shotgun (WGS) entry which is preliminary data.</text>
</comment>
<evidence type="ECO:0000259" key="5">
    <source>
        <dbReference type="PROSITE" id="PS50865"/>
    </source>
</evidence>
<keyword evidence="3" id="KW-0862">Zinc</keyword>
<dbReference type="EMBL" id="BPQB01000036">
    <property type="protein sequence ID" value="GJE93914.1"/>
    <property type="molecule type" value="Genomic_DNA"/>
</dbReference>
<dbReference type="Pfam" id="PF01753">
    <property type="entry name" value="zf-MYND"/>
    <property type="match status" value="1"/>
</dbReference>
<dbReference type="GO" id="GO:0005634">
    <property type="term" value="C:nucleus"/>
    <property type="evidence" value="ECO:0007669"/>
    <property type="project" value="TreeGrafter"/>
</dbReference>
<keyword evidence="7" id="KW-1185">Reference proteome</keyword>
<dbReference type="GO" id="GO:0008270">
    <property type="term" value="F:zinc ion binding"/>
    <property type="evidence" value="ECO:0007669"/>
    <property type="project" value="UniProtKB-KW"/>
</dbReference>
<name>A0A9P3GGK7_9APHY</name>
<dbReference type="InterPro" id="IPR024119">
    <property type="entry name" value="TF_DEAF-1"/>
</dbReference>
<accession>A0A9P3GGK7</accession>
<dbReference type="PROSITE" id="PS01360">
    <property type="entry name" value="ZF_MYND_1"/>
    <property type="match status" value="1"/>
</dbReference>
<organism evidence="6 7">
    <name type="scientific">Phanerochaete sordida</name>
    <dbReference type="NCBI Taxonomy" id="48140"/>
    <lineage>
        <taxon>Eukaryota</taxon>
        <taxon>Fungi</taxon>
        <taxon>Dikarya</taxon>
        <taxon>Basidiomycota</taxon>
        <taxon>Agaricomycotina</taxon>
        <taxon>Agaricomycetes</taxon>
        <taxon>Polyporales</taxon>
        <taxon>Phanerochaetaceae</taxon>
        <taxon>Phanerochaete</taxon>
    </lineage>
</organism>
<sequence length="339" mass="39229">MKTCRNCKESIRDSQGKTCSRCRNDIYCSRECQVAAWPKHKALCFKWDEIPWVPDNLRLDDPEQGLGYAMDMKINEEFQKWMTRWERVLDKFTVAGFDLANQPNPAEHGRTHCIAIYVAPNREVKAGRRSNLFKVVKGEVHTVAEMRTEYKTHHAAADWARLERLGTIPTTLVIRLDFAGEPRTGMWVGENVQNRREILEISARLPKTLSAYIAATWVDWLAHIVATRNCNDFTGATDALSEAKYQKLYVGIGKRRAARLGTRFEKDSDDQALFWSQPFFRQMLGLRSQTWSEEHLMRITMEEPDEFFRVFGRVNAEGELVEVADEAESDWEDIDELDS</sequence>
<protein>
    <submittedName>
        <fullName evidence="6">Zinc finger MYND domain-containing protein</fullName>
    </submittedName>
</protein>
<dbReference type="InterPro" id="IPR002893">
    <property type="entry name" value="Znf_MYND"/>
</dbReference>
<proteinExistence type="predicted"/>
<evidence type="ECO:0000256" key="1">
    <source>
        <dbReference type="ARBA" id="ARBA00022723"/>
    </source>
</evidence>
<dbReference type="PROSITE" id="PS50865">
    <property type="entry name" value="ZF_MYND_2"/>
    <property type="match status" value="1"/>
</dbReference>
<gene>
    <name evidence="6" type="ORF">PsYK624_100790</name>
</gene>
<evidence type="ECO:0000313" key="7">
    <source>
        <dbReference type="Proteomes" id="UP000703269"/>
    </source>
</evidence>